<dbReference type="AlphaFoldDB" id="A0A549SDJ3"/>
<proteinExistence type="inferred from homology"/>
<comment type="subcellular location">
    <subcellularLocation>
        <location evidence="1">Cell membrane</location>
        <topology evidence="1">Multi-pass membrane protein</topology>
    </subcellularLocation>
</comment>
<dbReference type="EMBL" id="VJMF01000098">
    <property type="protein sequence ID" value="TRL26534.1"/>
    <property type="molecule type" value="Genomic_DNA"/>
</dbReference>
<evidence type="ECO:0000313" key="10">
    <source>
        <dbReference type="Proteomes" id="UP000316781"/>
    </source>
</evidence>
<evidence type="ECO:0000256" key="7">
    <source>
        <dbReference type="ARBA" id="ARBA00024033"/>
    </source>
</evidence>
<evidence type="ECO:0000256" key="5">
    <source>
        <dbReference type="ARBA" id="ARBA00022989"/>
    </source>
</evidence>
<sequence length="418" mass="44548">MWEKLRSGDWLDEERLRVYPAMLLLLAIGCIAAVLMTANGRFDVNGHPLGTDFSQVWVAGLETLRDHPEAPFDLERHIAAQRAEFGADSDVFGWHYPPYFLAPAAALAHLPYLEALALWQMATLALYLVALIALMRCAATSVEGWRVEGWRVALLALAFPAVLVNLGHGQNGFLTAALLGFGFLALERRPALAGLAFALLAYKPQFALALPVALMVGGHWRALAFAAAALAVITLASLSLFGAESWVAFAQNLDVTRDLVVERGAAGFAKIQSVFAAARLLGADISTAYAAQTLVTATTLAALVWLWRSKADDRAKAAGAIVATFLTTPYCLDYDMTALAPAFALLASLGLERGFGPYMKSALAAAFVIPLAARPIATALSLPLGAITLATLFALIVSNARDACFRHTDAAAPLRSTL</sequence>
<evidence type="ECO:0000256" key="2">
    <source>
        <dbReference type="ARBA" id="ARBA00022475"/>
    </source>
</evidence>
<evidence type="ECO:0000256" key="8">
    <source>
        <dbReference type="SAM" id="Phobius"/>
    </source>
</evidence>
<dbReference type="InterPro" id="IPR018584">
    <property type="entry name" value="GT87"/>
</dbReference>
<keyword evidence="5 8" id="KW-1133">Transmembrane helix</keyword>
<organism evidence="9 10">
    <name type="scientific">Methylosinus sporium</name>
    <dbReference type="NCBI Taxonomy" id="428"/>
    <lineage>
        <taxon>Bacteria</taxon>
        <taxon>Pseudomonadati</taxon>
        <taxon>Pseudomonadota</taxon>
        <taxon>Alphaproteobacteria</taxon>
        <taxon>Hyphomicrobiales</taxon>
        <taxon>Methylocystaceae</taxon>
        <taxon>Methylosinus</taxon>
    </lineage>
</organism>
<accession>A0A549SDJ3</accession>
<dbReference type="RefSeq" id="WP_142864412.1">
    <property type="nucleotide sequence ID" value="NZ_VJMF01000098.1"/>
</dbReference>
<dbReference type="GO" id="GO:0016758">
    <property type="term" value="F:hexosyltransferase activity"/>
    <property type="evidence" value="ECO:0007669"/>
    <property type="project" value="InterPro"/>
</dbReference>
<dbReference type="Proteomes" id="UP000316781">
    <property type="component" value="Unassembled WGS sequence"/>
</dbReference>
<feature type="transmembrane region" description="Helical" evidence="8">
    <location>
        <begin position="149"/>
        <end position="167"/>
    </location>
</feature>
<keyword evidence="4 8" id="KW-0812">Transmembrane</keyword>
<reference evidence="9 10" key="1">
    <citation type="submission" date="2019-07" db="EMBL/GenBank/DDBJ databases">
        <title>Ln-dependent methylotrophs.</title>
        <authorList>
            <person name="Tani A."/>
        </authorList>
    </citation>
    <scope>NUCLEOTIDE SEQUENCE [LARGE SCALE GENOMIC DNA]</scope>
    <source>
        <strain evidence="9 10">SM89A</strain>
    </source>
</reference>
<feature type="transmembrane region" description="Helical" evidence="8">
    <location>
        <begin position="21"/>
        <end position="38"/>
    </location>
</feature>
<feature type="transmembrane region" description="Helical" evidence="8">
    <location>
        <begin position="289"/>
        <end position="307"/>
    </location>
</feature>
<evidence type="ECO:0000256" key="6">
    <source>
        <dbReference type="ARBA" id="ARBA00023136"/>
    </source>
</evidence>
<protein>
    <submittedName>
        <fullName evidence="9">DUF2029 domain-containing protein</fullName>
    </submittedName>
</protein>
<evidence type="ECO:0000313" key="9">
    <source>
        <dbReference type="EMBL" id="TRL26534.1"/>
    </source>
</evidence>
<comment type="caution">
    <text evidence="9">The sequence shown here is derived from an EMBL/GenBank/DDBJ whole genome shotgun (WGS) entry which is preliminary data.</text>
</comment>
<dbReference type="PROSITE" id="PS51257">
    <property type="entry name" value="PROKAR_LIPOPROTEIN"/>
    <property type="match status" value="1"/>
</dbReference>
<feature type="transmembrane region" description="Helical" evidence="8">
    <location>
        <begin position="379"/>
        <end position="397"/>
    </location>
</feature>
<feature type="transmembrane region" description="Helical" evidence="8">
    <location>
        <begin position="222"/>
        <end position="243"/>
    </location>
</feature>
<feature type="transmembrane region" description="Helical" evidence="8">
    <location>
        <begin position="117"/>
        <end position="137"/>
    </location>
</feature>
<evidence type="ECO:0000256" key="3">
    <source>
        <dbReference type="ARBA" id="ARBA00022679"/>
    </source>
</evidence>
<gene>
    <name evidence="9" type="ORF">FM996_19515</name>
</gene>
<dbReference type="GO" id="GO:0005886">
    <property type="term" value="C:plasma membrane"/>
    <property type="evidence" value="ECO:0007669"/>
    <property type="project" value="UniProtKB-SubCell"/>
</dbReference>
<keyword evidence="3" id="KW-0808">Transferase</keyword>
<name>A0A549SDJ3_METSR</name>
<evidence type="ECO:0000256" key="1">
    <source>
        <dbReference type="ARBA" id="ARBA00004651"/>
    </source>
</evidence>
<keyword evidence="2" id="KW-1003">Cell membrane</keyword>
<keyword evidence="6 8" id="KW-0472">Membrane</keyword>
<dbReference type="Pfam" id="PF09594">
    <property type="entry name" value="GT87"/>
    <property type="match status" value="1"/>
</dbReference>
<comment type="similarity">
    <text evidence="7">Belongs to the glycosyltransferase 87 family.</text>
</comment>
<evidence type="ECO:0000256" key="4">
    <source>
        <dbReference type="ARBA" id="ARBA00022692"/>
    </source>
</evidence>